<keyword evidence="2" id="KW-1185">Reference proteome</keyword>
<protein>
    <submittedName>
        <fullName evidence="1">Uncharacterized protein</fullName>
    </submittedName>
</protein>
<dbReference type="Proteomes" id="UP000013827">
    <property type="component" value="Unassembled WGS sequence"/>
</dbReference>
<name>A0A0D3K256_EMIH1</name>
<accession>A0A0D3K256</accession>
<reference evidence="2" key="1">
    <citation type="journal article" date="2013" name="Nature">
        <title>Pan genome of the phytoplankton Emiliania underpins its global distribution.</title>
        <authorList>
            <person name="Read B.A."/>
            <person name="Kegel J."/>
            <person name="Klute M.J."/>
            <person name="Kuo A."/>
            <person name="Lefebvre S.C."/>
            <person name="Maumus F."/>
            <person name="Mayer C."/>
            <person name="Miller J."/>
            <person name="Monier A."/>
            <person name="Salamov A."/>
            <person name="Young J."/>
            <person name="Aguilar M."/>
            <person name="Claverie J.M."/>
            <person name="Frickenhaus S."/>
            <person name="Gonzalez K."/>
            <person name="Herman E.K."/>
            <person name="Lin Y.C."/>
            <person name="Napier J."/>
            <person name="Ogata H."/>
            <person name="Sarno A.F."/>
            <person name="Shmutz J."/>
            <person name="Schroeder D."/>
            <person name="de Vargas C."/>
            <person name="Verret F."/>
            <person name="von Dassow P."/>
            <person name="Valentin K."/>
            <person name="Van de Peer Y."/>
            <person name="Wheeler G."/>
            <person name="Dacks J.B."/>
            <person name="Delwiche C.F."/>
            <person name="Dyhrman S.T."/>
            <person name="Glockner G."/>
            <person name="John U."/>
            <person name="Richards T."/>
            <person name="Worden A.Z."/>
            <person name="Zhang X."/>
            <person name="Grigoriev I.V."/>
            <person name="Allen A.E."/>
            <person name="Bidle K."/>
            <person name="Borodovsky M."/>
            <person name="Bowler C."/>
            <person name="Brownlee C."/>
            <person name="Cock J.M."/>
            <person name="Elias M."/>
            <person name="Gladyshev V.N."/>
            <person name="Groth M."/>
            <person name="Guda C."/>
            <person name="Hadaegh A."/>
            <person name="Iglesias-Rodriguez M.D."/>
            <person name="Jenkins J."/>
            <person name="Jones B.M."/>
            <person name="Lawson T."/>
            <person name="Leese F."/>
            <person name="Lindquist E."/>
            <person name="Lobanov A."/>
            <person name="Lomsadze A."/>
            <person name="Malik S.B."/>
            <person name="Marsh M.E."/>
            <person name="Mackinder L."/>
            <person name="Mock T."/>
            <person name="Mueller-Roeber B."/>
            <person name="Pagarete A."/>
            <person name="Parker M."/>
            <person name="Probert I."/>
            <person name="Quesneville H."/>
            <person name="Raines C."/>
            <person name="Rensing S.A."/>
            <person name="Riano-Pachon D.M."/>
            <person name="Richier S."/>
            <person name="Rokitta S."/>
            <person name="Shiraiwa Y."/>
            <person name="Soanes D.M."/>
            <person name="van der Giezen M."/>
            <person name="Wahlund T.M."/>
            <person name="Williams B."/>
            <person name="Wilson W."/>
            <person name="Wolfe G."/>
            <person name="Wurch L.L."/>
        </authorList>
    </citation>
    <scope>NUCLEOTIDE SEQUENCE</scope>
</reference>
<reference evidence="1" key="2">
    <citation type="submission" date="2024-10" db="UniProtKB">
        <authorList>
            <consortium name="EnsemblProtists"/>
        </authorList>
    </citation>
    <scope>IDENTIFICATION</scope>
</reference>
<dbReference type="KEGG" id="ehx:EMIHUDRAFT_233396"/>
<evidence type="ECO:0000313" key="2">
    <source>
        <dbReference type="Proteomes" id="UP000013827"/>
    </source>
</evidence>
<dbReference type="HOGENOM" id="CLU_2214967_0_0_1"/>
<organism evidence="1 2">
    <name type="scientific">Emiliania huxleyi (strain CCMP1516)</name>
    <dbReference type="NCBI Taxonomy" id="280463"/>
    <lineage>
        <taxon>Eukaryota</taxon>
        <taxon>Haptista</taxon>
        <taxon>Haptophyta</taxon>
        <taxon>Prymnesiophyceae</taxon>
        <taxon>Isochrysidales</taxon>
        <taxon>Noelaerhabdaceae</taxon>
        <taxon>Emiliania</taxon>
    </lineage>
</organism>
<proteinExistence type="predicted"/>
<dbReference type="AlphaFoldDB" id="A0A0D3K256"/>
<evidence type="ECO:0000313" key="1">
    <source>
        <dbReference type="EnsemblProtists" id="EOD29841"/>
    </source>
</evidence>
<sequence>MSNSYLLSNFVSRLEAPEPRDFLDAFCSDNPSPNTLWGASLRTTLHEALFPRRPALLRAVAPFCAELVASRTGGGPRPEDRPYSIGTPPRVVYPEQAAELLAGGLYA</sequence>
<dbReference type="RefSeq" id="XP_005782270.1">
    <property type="nucleotide sequence ID" value="XM_005782213.1"/>
</dbReference>
<dbReference type="GeneID" id="17275114"/>
<dbReference type="PaxDb" id="2903-EOD29841"/>
<dbReference type="EnsemblProtists" id="EOD29841">
    <property type="protein sequence ID" value="EOD29841"/>
    <property type="gene ID" value="EMIHUDRAFT_233396"/>
</dbReference>